<proteinExistence type="predicted"/>
<dbReference type="Proteomes" id="UP000601435">
    <property type="component" value="Unassembled WGS sequence"/>
</dbReference>
<feature type="non-terminal residue" evidence="1">
    <location>
        <position position="67"/>
    </location>
</feature>
<gene>
    <name evidence="1" type="primary">ilvB</name>
    <name evidence="1" type="ORF">SNEC2469_LOCUS10300</name>
</gene>
<keyword evidence="2" id="KW-1185">Reference proteome</keyword>
<protein>
    <submittedName>
        <fullName evidence="1">IlvB protein</fullName>
    </submittedName>
</protein>
<organism evidence="1 2">
    <name type="scientific">Symbiodinium necroappetens</name>
    <dbReference type="NCBI Taxonomy" id="1628268"/>
    <lineage>
        <taxon>Eukaryota</taxon>
        <taxon>Sar</taxon>
        <taxon>Alveolata</taxon>
        <taxon>Dinophyceae</taxon>
        <taxon>Suessiales</taxon>
        <taxon>Symbiodiniaceae</taxon>
        <taxon>Symbiodinium</taxon>
    </lineage>
</organism>
<evidence type="ECO:0000313" key="2">
    <source>
        <dbReference type="Proteomes" id="UP000601435"/>
    </source>
</evidence>
<reference evidence="1" key="1">
    <citation type="submission" date="2021-02" db="EMBL/GenBank/DDBJ databases">
        <authorList>
            <person name="Dougan E. K."/>
            <person name="Rhodes N."/>
            <person name="Thang M."/>
            <person name="Chan C."/>
        </authorList>
    </citation>
    <scope>NUCLEOTIDE SEQUENCE</scope>
</reference>
<name>A0A812QBD8_9DINO</name>
<sequence length="67" mass="7174">MVAFNGNAYIRSTRTGSSEFYKTVYGPYMRCEAAGLVGPPNATPDLVATTLLGGMTWTSAINDMFST</sequence>
<evidence type="ECO:0000313" key="1">
    <source>
        <dbReference type="EMBL" id="CAE7380662.1"/>
    </source>
</evidence>
<dbReference type="AlphaFoldDB" id="A0A812QBD8"/>
<dbReference type="EMBL" id="CAJNJA010016431">
    <property type="protein sequence ID" value="CAE7380662.1"/>
    <property type="molecule type" value="Genomic_DNA"/>
</dbReference>
<comment type="caution">
    <text evidence="1">The sequence shown here is derived from an EMBL/GenBank/DDBJ whole genome shotgun (WGS) entry which is preliminary data.</text>
</comment>
<accession>A0A812QBD8</accession>